<dbReference type="OrthoDB" id="9780948at2"/>
<dbReference type="CDD" id="cd00077">
    <property type="entry name" value="HDc"/>
    <property type="match status" value="1"/>
</dbReference>
<gene>
    <name evidence="2" type="ORF">FLL45_09600</name>
</gene>
<name>A0A545TD87_9GAMM</name>
<proteinExistence type="predicted"/>
<feature type="domain" description="HD-GYP" evidence="1">
    <location>
        <begin position="107"/>
        <end position="303"/>
    </location>
</feature>
<protein>
    <recommendedName>
        <fullName evidence="1">HD-GYP domain-containing protein</fullName>
    </recommendedName>
</protein>
<evidence type="ECO:0000313" key="3">
    <source>
        <dbReference type="Proteomes" id="UP000317839"/>
    </source>
</evidence>
<comment type="caution">
    <text evidence="2">The sequence shown here is derived from an EMBL/GenBank/DDBJ whole genome shotgun (WGS) entry which is preliminary data.</text>
</comment>
<dbReference type="SUPFAM" id="SSF109604">
    <property type="entry name" value="HD-domain/PDEase-like"/>
    <property type="match status" value="1"/>
</dbReference>
<dbReference type="PROSITE" id="PS51832">
    <property type="entry name" value="HD_GYP"/>
    <property type="match status" value="1"/>
</dbReference>
<accession>A0A545TD87</accession>
<dbReference type="InterPro" id="IPR003607">
    <property type="entry name" value="HD/PDEase_dom"/>
</dbReference>
<dbReference type="EMBL" id="VIKR01000002">
    <property type="protein sequence ID" value="TQV75183.1"/>
    <property type="molecule type" value="Genomic_DNA"/>
</dbReference>
<evidence type="ECO:0000259" key="1">
    <source>
        <dbReference type="PROSITE" id="PS51832"/>
    </source>
</evidence>
<dbReference type="AlphaFoldDB" id="A0A545TD87"/>
<dbReference type="PANTHER" id="PTHR43155">
    <property type="entry name" value="CYCLIC DI-GMP PHOSPHODIESTERASE PA4108-RELATED"/>
    <property type="match status" value="1"/>
</dbReference>
<organism evidence="2 3">
    <name type="scientific">Aliikangiella marina</name>
    <dbReference type="NCBI Taxonomy" id="1712262"/>
    <lineage>
        <taxon>Bacteria</taxon>
        <taxon>Pseudomonadati</taxon>
        <taxon>Pseudomonadota</taxon>
        <taxon>Gammaproteobacteria</taxon>
        <taxon>Oceanospirillales</taxon>
        <taxon>Pleioneaceae</taxon>
        <taxon>Aliikangiella</taxon>
    </lineage>
</organism>
<sequence>MKEKESRDYYTDNLAQVSKSNSVIASENIYNEKGALIVPAGASISADVAEKIASHKLSKPIEETVSLERSVSSQVIIAHFKKMPDHPEIQAIFTSEKLLAHFEEACKGIDRYPLINQKLTVMAERFPAIYKKAVFGAFLSMLLCRELDFTEQQRHAIFIGALARDIGMLHIDPKIVSKSGRFNAQEWRLIQGHVAISFHFLNLVPNVSQNTKVAVLEHHERTDGFGYPRRKLEFELSREGQVIAFSDMLIALFNKYVIELGYSMLALEPILQINASRHKYENAQAAIRIFKSLVAPMKPKHQGKKIGELVSRLSRAHPLFNLLFLQMQEFNELLTKANFGIDLKPTTHSLSALQSIMITSGISDESILRWIDSLKIDSMLDQDILEIEKYGLMINEGFWRFNELMKRFEVMLASNQIPAEKQEEYSRYFAQVKKTYSLLASLLTVKS</sequence>
<dbReference type="Proteomes" id="UP000317839">
    <property type="component" value="Unassembled WGS sequence"/>
</dbReference>
<evidence type="ECO:0000313" key="2">
    <source>
        <dbReference type="EMBL" id="TQV75183.1"/>
    </source>
</evidence>
<dbReference type="PANTHER" id="PTHR43155:SF2">
    <property type="entry name" value="CYCLIC DI-GMP PHOSPHODIESTERASE PA4108"/>
    <property type="match status" value="1"/>
</dbReference>
<reference evidence="2 3" key="1">
    <citation type="submission" date="2019-06" db="EMBL/GenBank/DDBJ databases">
        <title>Draft genome of Aliikangiella marina GYP-15.</title>
        <authorList>
            <person name="Wang G."/>
        </authorList>
    </citation>
    <scope>NUCLEOTIDE SEQUENCE [LARGE SCALE GENOMIC DNA]</scope>
    <source>
        <strain evidence="2 3">GYP-15</strain>
    </source>
</reference>
<dbReference type="GO" id="GO:0008081">
    <property type="term" value="F:phosphoric diester hydrolase activity"/>
    <property type="evidence" value="ECO:0007669"/>
    <property type="project" value="UniProtKB-ARBA"/>
</dbReference>
<keyword evidence="3" id="KW-1185">Reference proteome</keyword>
<dbReference type="Gene3D" id="1.10.3210.10">
    <property type="entry name" value="Hypothetical protein af1432"/>
    <property type="match status" value="1"/>
</dbReference>
<dbReference type="InterPro" id="IPR037522">
    <property type="entry name" value="HD_GYP_dom"/>
</dbReference>
<dbReference type="RefSeq" id="WP_142941800.1">
    <property type="nucleotide sequence ID" value="NZ_VIKR01000002.1"/>
</dbReference>
<dbReference type="Pfam" id="PF13487">
    <property type="entry name" value="HD_5"/>
    <property type="match status" value="1"/>
</dbReference>